<comment type="similarity">
    <text evidence="2">Belongs to the band 7/mec-2 family. HflK subfamily.</text>
</comment>
<dbReference type="GO" id="GO:0016020">
    <property type="term" value="C:membrane"/>
    <property type="evidence" value="ECO:0007669"/>
    <property type="project" value="UniProtKB-SubCell"/>
</dbReference>
<protein>
    <recommendedName>
        <fullName evidence="4">Band 7 domain-containing protein</fullName>
    </recommendedName>
</protein>
<dbReference type="Pfam" id="PF01145">
    <property type="entry name" value="Band_7"/>
    <property type="match status" value="1"/>
</dbReference>
<dbReference type="PANTHER" id="PTHR43327:SF10">
    <property type="entry name" value="STOMATIN-LIKE PROTEIN 2, MITOCHONDRIAL"/>
    <property type="match status" value="1"/>
</dbReference>
<dbReference type="AlphaFoldDB" id="A0A9N8N241"/>
<reference evidence="5" key="1">
    <citation type="submission" date="2021-02" db="EMBL/GenBank/DDBJ databases">
        <authorList>
            <person name="Vanwijnsberghe S."/>
        </authorList>
    </citation>
    <scope>NUCLEOTIDE SEQUENCE</scope>
    <source>
        <strain evidence="5">R-70211</strain>
    </source>
</reference>
<dbReference type="Gene3D" id="3.30.479.30">
    <property type="entry name" value="Band 7 domain"/>
    <property type="match status" value="1"/>
</dbReference>
<feature type="transmembrane region" description="Helical" evidence="3">
    <location>
        <begin position="191"/>
        <end position="213"/>
    </location>
</feature>
<feature type="transmembrane region" description="Helical" evidence="3">
    <location>
        <begin position="118"/>
        <end position="138"/>
    </location>
</feature>
<feature type="transmembrane region" description="Helical" evidence="3">
    <location>
        <begin position="21"/>
        <end position="42"/>
    </location>
</feature>
<dbReference type="InterPro" id="IPR036013">
    <property type="entry name" value="Band_7/SPFH_dom_sf"/>
</dbReference>
<dbReference type="SUPFAM" id="SSF117892">
    <property type="entry name" value="Band 7/SPFH domain"/>
    <property type="match status" value="1"/>
</dbReference>
<evidence type="ECO:0000256" key="3">
    <source>
        <dbReference type="SAM" id="Phobius"/>
    </source>
</evidence>
<gene>
    <name evidence="5" type="ORF">R70211_05747</name>
</gene>
<evidence type="ECO:0000259" key="4">
    <source>
        <dbReference type="SMART" id="SM00244"/>
    </source>
</evidence>
<feature type="transmembrane region" description="Helical" evidence="3">
    <location>
        <begin position="296"/>
        <end position="320"/>
    </location>
</feature>
<dbReference type="InterPro" id="IPR010201">
    <property type="entry name" value="HflK"/>
</dbReference>
<dbReference type="PANTHER" id="PTHR43327">
    <property type="entry name" value="STOMATIN-LIKE PROTEIN 2, MITOCHONDRIAL"/>
    <property type="match status" value="1"/>
</dbReference>
<dbReference type="EMBL" id="CAJNAS010000019">
    <property type="protein sequence ID" value="CAE6941932.1"/>
    <property type="molecule type" value="Genomic_DNA"/>
</dbReference>
<name>A0A9N8N241_9BURK</name>
<dbReference type="Proteomes" id="UP000675121">
    <property type="component" value="Unassembled WGS sequence"/>
</dbReference>
<dbReference type="SMART" id="SM00244">
    <property type="entry name" value="PHB"/>
    <property type="match status" value="1"/>
</dbReference>
<evidence type="ECO:0000313" key="5">
    <source>
        <dbReference type="EMBL" id="CAE6941932.1"/>
    </source>
</evidence>
<dbReference type="RefSeq" id="WP_201139249.1">
    <property type="nucleotide sequence ID" value="NZ_CAJNAS010000019.1"/>
</dbReference>
<keyword evidence="3" id="KW-1133">Transmembrane helix</keyword>
<dbReference type="InterPro" id="IPR050710">
    <property type="entry name" value="Band7/mec-2_domain"/>
</dbReference>
<keyword evidence="3" id="KW-0812">Transmembrane</keyword>
<keyword evidence="3" id="KW-0472">Membrane</keyword>
<keyword evidence="6" id="KW-1185">Reference proteome</keyword>
<proteinExistence type="inferred from homology"/>
<dbReference type="InterPro" id="IPR001107">
    <property type="entry name" value="Band_7"/>
</dbReference>
<evidence type="ECO:0000256" key="2">
    <source>
        <dbReference type="ARBA" id="ARBA00006971"/>
    </source>
</evidence>
<dbReference type="CDD" id="cd03404">
    <property type="entry name" value="SPFH_HflK"/>
    <property type="match status" value="1"/>
</dbReference>
<comment type="subcellular location">
    <subcellularLocation>
        <location evidence="1">Membrane</location>
        <topology evidence="1">Single-pass membrane protein</topology>
    </subcellularLocation>
</comment>
<feature type="transmembrane region" description="Helical" evidence="3">
    <location>
        <begin position="219"/>
        <end position="241"/>
    </location>
</feature>
<feature type="transmembrane region" description="Helical" evidence="3">
    <location>
        <begin position="48"/>
        <end position="69"/>
    </location>
</feature>
<evidence type="ECO:0000256" key="1">
    <source>
        <dbReference type="ARBA" id="ARBA00004167"/>
    </source>
</evidence>
<organism evidence="5 6">
    <name type="scientific">Paraburkholderia domus</name>
    <dbReference type="NCBI Taxonomy" id="2793075"/>
    <lineage>
        <taxon>Bacteria</taxon>
        <taxon>Pseudomonadati</taxon>
        <taxon>Pseudomonadota</taxon>
        <taxon>Betaproteobacteria</taxon>
        <taxon>Burkholderiales</taxon>
        <taxon>Burkholderiaceae</taxon>
        <taxon>Paraburkholderia</taxon>
    </lineage>
</organism>
<feature type="transmembrane region" description="Helical" evidence="3">
    <location>
        <begin position="150"/>
        <end position="170"/>
    </location>
</feature>
<evidence type="ECO:0000313" key="6">
    <source>
        <dbReference type="Proteomes" id="UP000675121"/>
    </source>
</evidence>
<comment type="caution">
    <text evidence="5">The sequence shown here is derived from an EMBL/GenBank/DDBJ whole genome shotgun (WGS) entry which is preliminary data.</text>
</comment>
<sequence>MSDRAEREKEESDERLAGRDEVLLLGWAAAALAAVLGALSFFSRSLPIDSRWCAVLASACLNVLAVTIWRPSSARRSAGRAEGPGWKRAAMFLLQIIRQLPDAGDLKRAVRAIRWQPWGVRVCTCLSVAIAVKALQAFPPAALLHAMVSPSLVIACGATALVLAFLTLVVERFYTHDAQHTRASRSAALGGMLRVVLLCALATAVSAAWFVYMHTTLDLLVHAVAIFSAAIAVELMLRVFIRWFFPPRAGSNAAPVPSSVLAGMLSYGRSPLSALGAELHGRYGIDLRQNWVLRSFVRLLPATVAAMLVCAWLLTSVVVLGPDQRAVYERFGAPVAVWSPGLHAGIPWPFGKARIVDNGAVHQLIVSGGADDSSVAAPSAPADGPTPEQLSRLWDVQHPWETTQVIAGATGEQQSFQIVNADVRLDYRVGLSDAAARAALYRSVDPETTIRSIANREVVHYLASHTLQSLLETSQTAMAESVRRAVQQQLDRLMSGIEVVAVVIESVHPPAGAAAAYHDVQAAQIRAQASVALAHGFAAEVLGNAQQQALSKVAEASAGAGDTVATARVQQIDFEADMVAYRLGGPAFAFEYYLSRLQQGLQNARITVIDDRLVADRRATIDLRALTAGDLAGVKYGN</sequence>
<feature type="domain" description="Band 7" evidence="4">
    <location>
        <begin position="315"/>
        <end position="521"/>
    </location>
</feature>
<accession>A0A9N8N241</accession>